<gene>
    <name evidence="2" type="ordered locus">Marky_1956</name>
</gene>
<dbReference type="PANTHER" id="PTHR12277:SF79">
    <property type="entry name" value="XAA-PRO DIPEPTIDYL-PEPTIDASE-RELATED"/>
    <property type="match status" value="1"/>
</dbReference>
<protein>
    <submittedName>
        <fullName evidence="2">Alpha/beta hydrolase fold protein</fullName>
    </submittedName>
</protein>
<dbReference type="HOGENOM" id="CLU_029375_6_2_0"/>
<dbReference type="Proteomes" id="UP000007030">
    <property type="component" value="Chromosome"/>
</dbReference>
<dbReference type="OrthoDB" id="9776685at2"/>
<keyword evidence="3" id="KW-1185">Reference proteome</keyword>
<dbReference type="STRING" id="869210.Marky_1956"/>
<evidence type="ECO:0000259" key="1">
    <source>
        <dbReference type="Pfam" id="PF12697"/>
    </source>
</evidence>
<keyword evidence="2" id="KW-0378">Hydrolase</keyword>
<proteinExistence type="predicted"/>
<dbReference type="EMBL" id="CP002630">
    <property type="protein sequence ID" value="AEB12686.1"/>
    <property type="molecule type" value="Genomic_DNA"/>
</dbReference>
<dbReference type="eggNOG" id="COG1073">
    <property type="taxonomic scope" value="Bacteria"/>
</dbReference>
<name>F2NKM6_MARHT</name>
<dbReference type="Pfam" id="PF12697">
    <property type="entry name" value="Abhydrolase_6"/>
    <property type="match status" value="1"/>
</dbReference>
<sequence>MRWVVRALIWLTLLAVTYLGVGYVVAVQLSVPDRVPVTRTPQNYGLPFQEVRLTSTDGLELSGWWVPVEGAEWAAVLVHGKDSSKAAAYVLDTLPTYVHAGFSVLLLDLRGHGASEGTRLTLGYQEVRDVAGAVAWLEARGYRRERVVLHGWSMGAATVLLAAPELQVGAVVEDSGYADLPYLLRNALPEASGLPALFNPGIFLAARLFLDFDPWAVRPVRAARELYARGVPLFILHGTADETVPFVHAQMLQQAYPNAEFWALEGYAHVEAYKHPEYPRRLQAFLQGVQNAQLVAGTVRNGAGRR</sequence>
<dbReference type="Gene3D" id="3.40.50.1820">
    <property type="entry name" value="alpha/beta hydrolase"/>
    <property type="match status" value="1"/>
</dbReference>
<dbReference type="PANTHER" id="PTHR12277">
    <property type="entry name" value="ALPHA/BETA HYDROLASE DOMAIN-CONTAINING PROTEIN"/>
    <property type="match status" value="1"/>
</dbReference>
<dbReference type="KEGG" id="mhd:Marky_1956"/>
<organism evidence="2 3">
    <name type="scientific">Marinithermus hydrothermalis (strain DSM 14884 / JCM 11576 / T1)</name>
    <dbReference type="NCBI Taxonomy" id="869210"/>
    <lineage>
        <taxon>Bacteria</taxon>
        <taxon>Thermotogati</taxon>
        <taxon>Deinococcota</taxon>
        <taxon>Deinococci</taxon>
        <taxon>Thermales</taxon>
        <taxon>Thermaceae</taxon>
        <taxon>Marinithermus</taxon>
    </lineage>
</organism>
<dbReference type="SUPFAM" id="SSF53474">
    <property type="entry name" value="alpha/beta-Hydrolases"/>
    <property type="match status" value="1"/>
</dbReference>
<dbReference type="InterPro" id="IPR029058">
    <property type="entry name" value="AB_hydrolase_fold"/>
</dbReference>
<evidence type="ECO:0000313" key="3">
    <source>
        <dbReference type="Proteomes" id="UP000007030"/>
    </source>
</evidence>
<dbReference type="AlphaFoldDB" id="F2NKM6"/>
<dbReference type="GO" id="GO:0016787">
    <property type="term" value="F:hydrolase activity"/>
    <property type="evidence" value="ECO:0007669"/>
    <property type="project" value="UniProtKB-KW"/>
</dbReference>
<reference evidence="2 3" key="1">
    <citation type="journal article" date="2012" name="Stand. Genomic Sci.">
        <title>Complete genome sequence of the aerobic, heterotroph Marinithermus hydrothermalis type strain (T1(T)) from a deep-sea hydrothermal vent chimney.</title>
        <authorList>
            <person name="Copeland A."/>
            <person name="Gu W."/>
            <person name="Yasawong M."/>
            <person name="Lapidus A."/>
            <person name="Lucas S."/>
            <person name="Deshpande S."/>
            <person name="Pagani I."/>
            <person name="Tapia R."/>
            <person name="Cheng J.F."/>
            <person name="Goodwin L.A."/>
            <person name="Pitluck S."/>
            <person name="Liolios K."/>
            <person name="Ivanova N."/>
            <person name="Mavromatis K."/>
            <person name="Mikhailova N."/>
            <person name="Pati A."/>
            <person name="Chen A."/>
            <person name="Palaniappan K."/>
            <person name="Land M."/>
            <person name="Pan C."/>
            <person name="Brambilla E.M."/>
            <person name="Rohde M."/>
            <person name="Tindall B.J."/>
            <person name="Sikorski J."/>
            <person name="Goker M."/>
            <person name="Detter J.C."/>
            <person name="Bristow J."/>
            <person name="Eisen J.A."/>
            <person name="Markowitz V."/>
            <person name="Hugenholtz P."/>
            <person name="Kyrpides N.C."/>
            <person name="Klenk H.P."/>
            <person name="Woyke T."/>
        </authorList>
    </citation>
    <scope>NUCLEOTIDE SEQUENCE [LARGE SCALE GENOMIC DNA]</scope>
    <source>
        <strain evidence="3">DSM 14884 / JCM 11576 / T1</strain>
    </source>
</reference>
<feature type="domain" description="AB hydrolase-1" evidence="1">
    <location>
        <begin position="76"/>
        <end position="269"/>
    </location>
</feature>
<dbReference type="RefSeq" id="WP_013704731.1">
    <property type="nucleotide sequence ID" value="NC_015387.1"/>
</dbReference>
<evidence type="ECO:0000313" key="2">
    <source>
        <dbReference type="EMBL" id="AEB12686.1"/>
    </source>
</evidence>
<dbReference type="InterPro" id="IPR000073">
    <property type="entry name" value="AB_hydrolase_1"/>
</dbReference>
<accession>F2NKM6</accession>